<dbReference type="Gene3D" id="1.10.357.10">
    <property type="entry name" value="Tetracycline Repressor, domain 2"/>
    <property type="match status" value="1"/>
</dbReference>
<dbReference type="InterPro" id="IPR011075">
    <property type="entry name" value="TetR_C"/>
</dbReference>
<evidence type="ECO:0000256" key="2">
    <source>
        <dbReference type="ARBA" id="ARBA00023125"/>
    </source>
</evidence>
<dbReference type="GO" id="GO:0000976">
    <property type="term" value="F:transcription cis-regulatory region binding"/>
    <property type="evidence" value="ECO:0007669"/>
    <property type="project" value="TreeGrafter"/>
</dbReference>
<name>A0AA43AY69_9BURK</name>
<dbReference type="PROSITE" id="PS50977">
    <property type="entry name" value="HTH_TETR_2"/>
    <property type="match status" value="1"/>
</dbReference>
<evidence type="ECO:0000256" key="1">
    <source>
        <dbReference type="ARBA" id="ARBA00023015"/>
    </source>
</evidence>
<feature type="domain" description="HTH tetR-type" evidence="6">
    <location>
        <begin position="20"/>
        <end position="80"/>
    </location>
</feature>
<dbReference type="EMBL" id="JAOCJW010000021">
    <property type="protein sequence ID" value="MDH2006221.1"/>
    <property type="molecule type" value="Genomic_DNA"/>
</dbReference>
<dbReference type="PANTHER" id="PTHR30055:SF234">
    <property type="entry name" value="HTH-TYPE TRANSCRIPTIONAL REGULATOR BETI"/>
    <property type="match status" value="1"/>
</dbReference>
<dbReference type="Gene3D" id="1.10.10.60">
    <property type="entry name" value="Homeodomain-like"/>
    <property type="match status" value="1"/>
</dbReference>
<organism evidence="7 8">
    <name type="scientific">Comamonas aquatica</name>
    <dbReference type="NCBI Taxonomy" id="225991"/>
    <lineage>
        <taxon>Bacteria</taxon>
        <taxon>Pseudomonadati</taxon>
        <taxon>Pseudomonadota</taxon>
        <taxon>Betaproteobacteria</taxon>
        <taxon>Burkholderiales</taxon>
        <taxon>Comamonadaceae</taxon>
        <taxon>Comamonas</taxon>
    </lineage>
</organism>
<evidence type="ECO:0000313" key="7">
    <source>
        <dbReference type="EMBL" id="MDH2006221.1"/>
    </source>
</evidence>
<dbReference type="InterPro" id="IPR009057">
    <property type="entry name" value="Homeodomain-like_sf"/>
</dbReference>
<evidence type="ECO:0000259" key="6">
    <source>
        <dbReference type="PROSITE" id="PS50977"/>
    </source>
</evidence>
<feature type="DNA-binding region" description="H-T-H motif" evidence="4">
    <location>
        <begin position="43"/>
        <end position="62"/>
    </location>
</feature>
<keyword evidence="1" id="KW-0805">Transcription regulation</keyword>
<dbReference type="Pfam" id="PF00440">
    <property type="entry name" value="TetR_N"/>
    <property type="match status" value="1"/>
</dbReference>
<gene>
    <name evidence="7" type="ORF">N5J23_11795</name>
</gene>
<keyword evidence="3" id="KW-0804">Transcription</keyword>
<evidence type="ECO:0000256" key="5">
    <source>
        <dbReference type="SAM" id="MobiDB-lite"/>
    </source>
</evidence>
<evidence type="ECO:0000256" key="3">
    <source>
        <dbReference type="ARBA" id="ARBA00023163"/>
    </source>
</evidence>
<dbReference type="Proteomes" id="UP001161294">
    <property type="component" value="Unassembled WGS sequence"/>
</dbReference>
<dbReference type="PRINTS" id="PR00455">
    <property type="entry name" value="HTHTETR"/>
</dbReference>
<protein>
    <submittedName>
        <fullName evidence="7">TetR/AcrR family transcriptional regulator</fullName>
    </submittedName>
</protein>
<proteinExistence type="predicted"/>
<sequence>MTDHPSSSAPSARGRSRRKEARPAELLEAATRLFVEKGYAATKVEEVAALAQVSKGTLFLYYPSKQALLKAVVRENIAGRFAEWQAELEAFGGTTPELVRYAFQVWQERIGDTYAGGICKLMASECCNFPELASFYLEEVVEPGNALVRRILERGVARGELRPLDLDAAIHLITTPMFAYIHWRHSIGMLYPQSLGVSAPLYFQTHVDNLLRGLSATAPDV</sequence>
<dbReference type="InterPro" id="IPR036271">
    <property type="entry name" value="Tet_transcr_reg_TetR-rel_C_sf"/>
</dbReference>
<accession>A0AA43AY69</accession>
<reference evidence="7" key="1">
    <citation type="submission" date="2022-09" db="EMBL/GenBank/DDBJ databases">
        <title>Intensive care unit water sources are persistently colonized with multi-drug resistant bacteria and are the site of extensive horizontal gene transfer of antibiotic resistance genes.</title>
        <authorList>
            <person name="Diorio-Toth L."/>
        </authorList>
    </citation>
    <scope>NUCLEOTIDE SEQUENCE</scope>
    <source>
        <strain evidence="7">GD03686</strain>
    </source>
</reference>
<evidence type="ECO:0000313" key="8">
    <source>
        <dbReference type="Proteomes" id="UP001161294"/>
    </source>
</evidence>
<dbReference type="GO" id="GO:0003700">
    <property type="term" value="F:DNA-binding transcription factor activity"/>
    <property type="evidence" value="ECO:0007669"/>
    <property type="project" value="TreeGrafter"/>
</dbReference>
<dbReference type="AlphaFoldDB" id="A0AA43AY69"/>
<dbReference type="SUPFAM" id="SSF46689">
    <property type="entry name" value="Homeodomain-like"/>
    <property type="match status" value="1"/>
</dbReference>
<dbReference type="InterPro" id="IPR050109">
    <property type="entry name" value="HTH-type_TetR-like_transc_reg"/>
</dbReference>
<dbReference type="SUPFAM" id="SSF48498">
    <property type="entry name" value="Tetracyclin repressor-like, C-terminal domain"/>
    <property type="match status" value="1"/>
</dbReference>
<dbReference type="Pfam" id="PF16859">
    <property type="entry name" value="TetR_C_11"/>
    <property type="match status" value="1"/>
</dbReference>
<feature type="region of interest" description="Disordered" evidence="5">
    <location>
        <begin position="1"/>
        <end position="22"/>
    </location>
</feature>
<feature type="compositionally biased region" description="Low complexity" evidence="5">
    <location>
        <begin position="1"/>
        <end position="13"/>
    </location>
</feature>
<comment type="caution">
    <text evidence="7">The sequence shown here is derived from an EMBL/GenBank/DDBJ whole genome shotgun (WGS) entry which is preliminary data.</text>
</comment>
<evidence type="ECO:0000256" key="4">
    <source>
        <dbReference type="PROSITE-ProRule" id="PRU00335"/>
    </source>
</evidence>
<dbReference type="RefSeq" id="WP_279852456.1">
    <property type="nucleotide sequence ID" value="NZ_JAOCIA010000019.1"/>
</dbReference>
<keyword evidence="2 4" id="KW-0238">DNA-binding</keyword>
<dbReference type="PANTHER" id="PTHR30055">
    <property type="entry name" value="HTH-TYPE TRANSCRIPTIONAL REGULATOR RUTR"/>
    <property type="match status" value="1"/>
</dbReference>
<dbReference type="InterPro" id="IPR001647">
    <property type="entry name" value="HTH_TetR"/>
</dbReference>